<evidence type="ECO:0000259" key="4">
    <source>
        <dbReference type="PROSITE" id="PS50222"/>
    </source>
</evidence>
<dbReference type="GeneTree" id="ENSGT00950000183131"/>
<gene>
    <name evidence="5" type="primary">NECAB3</name>
</gene>
<evidence type="ECO:0000256" key="2">
    <source>
        <dbReference type="ARBA" id="ARBA00022837"/>
    </source>
</evidence>
<organism evidence="5 6">
    <name type="scientific">Oncorhynchus tshawytscha</name>
    <name type="common">Chinook salmon</name>
    <name type="synonym">Salmo tshawytscha</name>
    <dbReference type="NCBI Taxonomy" id="74940"/>
    <lineage>
        <taxon>Eukaryota</taxon>
        <taxon>Metazoa</taxon>
        <taxon>Chordata</taxon>
        <taxon>Craniata</taxon>
        <taxon>Vertebrata</taxon>
        <taxon>Euteleostomi</taxon>
        <taxon>Actinopterygii</taxon>
        <taxon>Neopterygii</taxon>
        <taxon>Teleostei</taxon>
        <taxon>Protacanthopterygii</taxon>
        <taxon>Salmoniformes</taxon>
        <taxon>Salmonidae</taxon>
        <taxon>Salmoninae</taxon>
        <taxon>Oncorhynchus</taxon>
    </lineage>
</organism>
<dbReference type="InterPro" id="IPR018247">
    <property type="entry name" value="EF_Hand_1_Ca_BS"/>
</dbReference>
<keyword evidence="1" id="KW-0479">Metal-binding</keyword>
<dbReference type="PANTHER" id="PTHR12178:SF3">
    <property type="entry name" value="N-TERMINAL EF-HAND CALCIUM-BINDING PROTEIN 3"/>
    <property type="match status" value="1"/>
</dbReference>
<evidence type="ECO:0000313" key="5">
    <source>
        <dbReference type="Ensembl" id="ENSOTSP00005109112.1"/>
    </source>
</evidence>
<evidence type="ECO:0000256" key="1">
    <source>
        <dbReference type="ARBA" id="ARBA00022723"/>
    </source>
</evidence>
<keyword evidence="2" id="KW-0106">Calcium</keyword>
<dbReference type="InterPro" id="IPR039862">
    <property type="entry name" value="NECAB1/2/3"/>
</dbReference>
<name>A0AAZ3NXE1_ONCTS</name>
<protein>
    <recommendedName>
        <fullName evidence="4">EF-hand domain-containing protein</fullName>
    </recommendedName>
</protein>
<evidence type="ECO:0000256" key="3">
    <source>
        <dbReference type="SAM" id="MobiDB-lite"/>
    </source>
</evidence>
<evidence type="ECO:0000313" key="6">
    <source>
        <dbReference type="Proteomes" id="UP000694402"/>
    </source>
</evidence>
<accession>A0AAZ3NXE1</accession>
<proteinExistence type="predicted"/>
<dbReference type="GO" id="GO:0000137">
    <property type="term" value="C:Golgi cis cisterna"/>
    <property type="evidence" value="ECO:0007669"/>
    <property type="project" value="TreeGrafter"/>
</dbReference>
<dbReference type="GO" id="GO:0042984">
    <property type="term" value="P:regulation of amyloid precursor protein biosynthetic process"/>
    <property type="evidence" value="ECO:0007669"/>
    <property type="project" value="TreeGrafter"/>
</dbReference>
<reference evidence="6" key="1">
    <citation type="journal article" date="2018" name="PLoS ONE">
        <title>Chinook salmon (Oncorhynchus tshawytscha) genome and transcriptome.</title>
        <authorList>
            <person name="Christensen K.A."/>
            <person name="Leong J.S."/>
            <person name="Sakhrani D."/>
            <person name="Biagi C.A."/>
            <person name="Minkley D.R."/>
            <person name="Withler R.E."/>
            <person name="Rondeau E.B."/>
            <person name="Koop B.F."/>
            <person name="Devlin R.H."/>
        </authorList>
    </citation>
    <scope>NUCLEOTIDE SEQUENCE [LARGE SCALE GENOMIC DNA]</scope>
</reference>
<keyword evidence="6" id="KW-1185">Reference proteome</keyword>
<dbReference type="Proteomes" id="UP000694402">
    <property type="component" value="Unassembled WGS sequence"/>
</dbReference>
<dbReference type="PANTHER" id="PTHR12178">
    <property type="entry name" value="EF-HAND DOMAIN-CONTAINING PROTEIN"/>
    <property type="match status" value="1"/>
</dbReference>
<dbReference type="PROSITE" id="PS50222">
    <property type="entry name" value="EF_HAND_2"/>
    <property type="match status" value="1"/>
</dbReference>
<dbReference type="AlphaFoldDB" id="A0AAZ3NXE1"/>
<dbReference type="Ensembl" id="ENSOTST00005120125.1">
    <property type="protein sequence ID" value="ENSOTSP00005109112.1"/>
    <property type="gene ID" value="ENSOTSG00005044917.2"/>
</dbReference>
<dbReference type="CDD" id="cd00051">
    <property type="entry name" value="EFh"/>
    <property type="match status" value="1"/>
</dbReference>
<dbReference type="Gene3D" id="1.10.238.10">
    <property type="entry name" value="EF-hand"/>
    <property type="match status" value="1"/>
</dbReference>
<feature type="region of interest" description="Disordered" evidence="3">
    <location>
        <begin position="163"/>
        <end position="183"/>
    </location>
</feature>
<dbReference type="SUPFAM" id="SSF47473">
    <property type="entry name" value="EF-hand"/>
    <property type="match status" value="1"/>
</dbReference>
<dbReference type="PROSITE" id="PS00018">
    <property type="entry name" value="EF_HAND_1"/>
    <property type="match status" value="1"/>
</dbReference>
<sequence length="208" mass="23595">MLACTEMITMCLQSAKNKHFRSQQEQPQPLHSPVNGLPIFKDIFCRADKNDDGKLSFDEFNAYFADGILTTEELQELFYSIDGRQNNDGQPLTRLTIPPLSFPLLRKDPQKISQLLHREHPDGLHHCLVWQLLGLLLQVTTEGSANGPVHHWGQASCHPGPLYQAVSEEGPKNGQRLQPPGKWYRSAKSRSKRLLNSFYPQAIRLLNS</sequence>
<reference evidence="5" key="2">
    <citation type="submission" date="2025-08" db="UniProtKB">
        <authorList>
            <consortium name="Ensembl"/>
        </authorList>
    </citation>
    <scope>IDENTIFICATION</scope>
</reference>
<feature type="domain" description="EF-hand" evidence="4">
    <location>
        <begin position="35"/>
        <end position="70"/>
    </location>
</feature>
<dbReference type="InterPro" id="IPR011992">
    <property type="entry name" value="EF-hand-dom_pair"/>
</dbReference>
<dbReference type="GO" id="GO:0005783">
    <property type="term" value="C:endoplasmic reticulum"/>
    <property type="evidence" value="ECO:0007669"/>
    <property type="project" value="TreeGrafter"/>
</dbReference>
<reference evidence="5" key="3">
    <citation type="submission" date="2025-09" db="UniProtKB">
        <authorList>
            <consortium name="Ensembl"/>
        </authorList>
    </citation>
    <scope>IDENTIFICATION</scope>
</reference>
<dbReference type="GO" id="GO:0005509">
    <property type="term" value="F:calcium ion binding"/>
    <property type="evidence" value="ECO:0007669"/>
    <property type="project" value="InterPro"/>
</dbReference>
<dbReference type="InterPro" id="IPR002048">
    <property type="entry name" value="EF_hand_dom"/>
</dbReference>